<gene>
    <name evidence="3" type="ORF">SAMN02745121_01475</name>
</gene>
<reference evidence="4" key="1">
    <citation type="submission" date="2016-10" db="EMBL/GenBank/DDBJ databases">
        <authorList>
            <person name="Varghese N."/>
            <person name="Submissions S."/>
        </authorList>
    </citation>
    <scope>NUCLEOTIDE SEQUENCE [LARGE SCALE GENOMIC DNA]</scope>
    <source>
        <strain evidence="4">ATCC 25963</strain>
    </source>
</reference>
<feature type="compositionally biased region" description="Low complexity" evidence="1">
    <location>
        <begin position="298"/>
        <end position="310"/>
    </location>
</feature>
<name>A0A1I1V0Z4_9BACT</name>
<evidence type="ECO:0000313" key="3">
    <source>
        <dbReference type="EMBL" id="SFD76752.1"/>
    </source>
</evidence>
<keyword evidence="4" id="KW-1185">Reference proteome</keyword>
<evidence type="ECO:0000313" key="4">
    <source>
        <dbReference type="Proteomes" id="UP000199400"/>
    </source>
</evidence>
<keyword evidence="2" id="KW-0732">Signal</keyword>
<organism evidence="3 4">
    <name type="scientific">Nannocystis exedens</name>
    <dbReference type="NCBI Taxonomy" id="54"/>
    <lineage>
        <taxon>Bacteria</taxon>
        <taxon>Pseudomonadati</taxon>
        <taxon>Myxococcota</taxon>
        <taxon>Polyangia</taxon>
        <taxon>Nannocystales</taxon>
        <taxon>Nannocystaceae</taxon>
        <taxon>Nannocystis</taxon>
    </lineage>
</organism>
<feature type="signal peptide" evidence="2">
    <location>
        <begin position="1"/>
        <end position="24"/>
    </location>
</feature>
<evidence type="ECO:0000256" key="2">
    <source>
        <dbReference type="SAM" id="SignalP"/>
    </source>
</evidence>
<feature type="compositionally biased region" description="Pro residues" evidence="1">
    <location>
        <begin position="62"/>
        <end position="87"/>
    </location>
</feature>
<dbReference type="Proteomes" id="UP000199400">
    <property type="component" value="Unassembled WGS sequence"/>
</dbReference>
<feature type="region of interest" description="Disordered" evidence="1">
    <location>
        <begin position="272"/>
        <end position="312"/>
    </location>
</feature>
<accession>A0A1I1V0Z4</accession>
<dbReference type="RefSeq" id="WP_096330234.1">
    <property type="nucleotide sequence ID" value="NZ_FOMX01000004.1"/>
</dbReference>
<feature type="compositionally biased region" description="Low complexity" evidence="1">
    <location>
        <begin position="272"/>
        <end position="291"/>
    </location>
</feature>
<feature type="compositionally biased region" description="Polar residues" evidence="1">
    <location>
        <begin position="179"/>
        <end position="188"/>
    </location>
</feature>
<evidence type="ECO:0000256" key="1">
    <source>
        <dbReference type="SAM" id="MobiDB-lite"/>
    </source>
</evidence>
<sequence length="378" mass="37762">MRPIALFSLTFAAAALLGLGPARAAAPADNTCFAGCTAPGLSADDQATCRLQCARLAQSTPSSPPPAAKPATPPSSSPPASSPPRPAQPASQPAPDLAHQKFLCESQCDAEPTPGDRATCRLQCGQLARASAPQPTSSPAGNTTTYSFAPGGGSVPVATSSVGNTTTYSFAPGGGSAPVTTAPGTSPAYNPHAAQPGSTAAAYNPHAAQQQQVAACQATCDREASATDRATCRNNCGAVGTVLGPAAPSQWVLGPAPTMTEAEQRAAVIRSSGGVVPGSAPGGAPRPVAAPTHPPTPAQATSTAPQGQQPHNPQCAAQAQSCKVGCASEQTSCSAQCDQGKMSETDRATCKLTCSSSGDMCRDDCRLKEAACKPPVYR</sequence>
<feature type="region of interest" description="Disordered" evidence="1">
    <location>
        <begin position="58"/>
        <end position="96"/>
    </location>
</feature>
<feature type="region of interest" description="Disordered" evidence="1">
    <location>
        <begin position="179"/>
        <end position="206"/>
    </location>
</feature>
<dbReference type="AlphaFoldDB" id="A0A1I1V0Z4"/>
<feature type="chain" id="PRO_5011543439" evidence="2">
    <location>
        <begin position="25"/>
        <end position="378"/>
    </location>
</feature>
<protein>
    <submittedName>
        <fullName evidence="3">Uncharacterized protein</fullName>
    </submittedName>
</protein>
<proteinExistence type="predicted"/>
<dbReference type="EMBL" id="FOMX01000004">
    <property type="protein sequence ID" value="SFD76752.1"/>
    <property type="molecule type" value="Genomic_DNA"/>
</dbReference>